<organism evidence="2 3">
    <name type="scientific">Momordica charantia</name>
    <name type="common">Bitter gourd</name>
    <name type="synonym">Balsam pear</name>
    <dbReference type="NCBI Taxonomy" id="3673"/>
    <lineage>
        <taxon>Eukaryota</taxon>
        <taxon>Viridiplantae</taxon>
        <taxon>Streptophyta</taxon>
        <taxon>Embryophyta</taxon>
        <taxon>Tracheophyta</taxon>
        <taxon>Spermatophyta</taxon>
        <taxon>Magnoliopsida</taxon>
        <taxon>eudicotyledons</taxon>
        <taxon>Gunneridae</taxon>
        <taxon>Pentapetalae</taxon>
        <taxon>rosids</taxon>
        <taxon>fabids</taxon>
        <taxon>Cucurbitales</taxon>
        <taxon>Cucurbitaceae</taxon>
        <taxon>Momordiceae</taxon>
        <taxon>Momordica</taxon>
    </lineage>
</organism>
<dbReference type="OrthoDB" id="1740536at2759"/>
<protein>
    <submittedName>
        <fullName evidence="3">Uncharacterized protein LOC111023967</fullName>
    </submittedName>
</protein>
<dbReference type="Proteomes" id="UP000504603">
    <property type="component" value="Unplaced"/>
</dbReference>
<feature type="compositionally biased region" description="Basic and acidic residues" evidence="1">
    <location>
        <begin position="211"/>
        <end position="229"/>
    </location>
</feature>
<dbReference type="PANTHER" id="PTHR33240:SF15">
    <property type="entry name" value="GAG-PRO-LIKE PROTEIN"/>
    <property type="match status" value="1"/>
</dbReference>
<name>A0A6J1DSR0_MOMCH</name>
<feature type="region of interest" description="Disordered" evidence="1">
    <location>
        <begin position="204"/>
        <end position="229"/>
    </location>
</feature>
<keyword evidence="2" id="KW-1185">Reference proteome</keyword>
<evidence type="ECO:0000313" key="2">
    <source>
        <dbReference type="Proteomes" id="UP000504603"/>
    </source>
</evidence>
<dbReference type="PANTHER" id="PTHR33240">
    <property type="entry name" value="OS08G0508500 PROTEIN"/>
    <property type="match status" value="1"/>
</dbReference>
<reference evidence="3" key="1">
    <citation type="submission" date="2025-08" db="UniProtKB">
        <authorList>
            <consortium name="RefSeq"/>
        </authorList>
    </citation>
    <scope>IDENTIFICATION</scope>
    <source>
        <strain evidence="3">OHB3-1</strain>
    </source>
</reference>
<proteinExistence type="predicted"/>
<dbReference type="AlphaFoldDB" id="A0A6J1DSR0"/>
<dbReference type="GeneID" id="111023967"/>
<evidence type="ECO:0000313" key="3">
    <source>
        <dbReference type="RefSeq" id="XP_022157193.1"/>
    </source>
</evidence>
<dbReference type="KEGG" id="mcha:111023967"/>
<evidence type="ECO:0000256" key="1">
    <source>
        <dbReference type="SAM" id="MobiDB-lite"/>
    </source>
</evidence>
<accession>A0A6J1DSR0</accession>
<sequence length="365" mass="41354">MEETYNKMMWVNRIRSQSYVPGGVDDLLDDGDDQDLPFHPDDYEPIADNGVSTTKEGKTLREYVSRFQKEQLKVAHCFDDSTMCYFLTSLANETLTVQLSEEAPSTFADVLQKAKKVIDGQELLKPKLGRTDKRSDQKKSGNQEKGKSDSKLEKLLKRPNKLRGDSERCNKDMYCHFHLDHGLLELKRQIEDLIQDGYFKKYVGKPGSSSTEKKEEKKHSRTPPRRDDRPAIINIIFGGPSEGTFGNKRKKLVREGRREVCTVQEQKPTCHIYFSASDLEGVHVPHNDALVISPLINHVQVRRVLMDGGVLANILSFTTYLVLGWTRSQQKKSPTPLVRFAGESVTHEGCIDLLITIGQGDTQVT</sequence>
<gene>
    <name evidence="3" type="primary">LOC111023967</name>
</gene>
<dbReference type="RefSeq" id="XP_022157193.1">
    <property type="nucleotide sequence ID" value="XM_022301501.1"/>
</dbReference>
<feature type="region of interest" description="Disordered" evidence="1">
    <location>
        <begin position="122"/>
        <end position="164"/>
    </location>
</feature>